<accession>A0A9K3INX9</accession>
<keyword evidence="1" id="KW-1133">Transmembrane helix</keyword>
<gene>
    <name evidence="2" type="ORF">HanXRQr2_Chr07g0311621</name>
</gene>
<evidence type="ECO:0000313" key="3">
    <source>
        <dbReference type="Proteomes" id="UP000215914"/>
    </source>
</evidence>
<feature type="transmembrane region" description="Helical" evidence="1">
    <location>
        <begin position="36"/>
        <end position="55"/>
    </location>
</feature>
<keyword evidence="1" id="KW-0812">Transmembrane</keyword>
<evidence type="ECO:0000256" key="1">
    <source>
        <dbReference type="SAM" id="Phobius"/>
    </source>
</evidence>
<proteinExistence type="predicted"/>
<reference evidence="2" key="2">
    <citation type="submission" date="2020-06" db="EMBL/GenBank/DDBJ databases">
        <title>Helianthus annuus Genome sequencing and assembly Release 2.</title>
        <authorList>
            <person name="Gouzy J."/>
            <person name="Langlade N."/>
            <person name="Munos S."/>
        </authorList>
    </citation>
    <scope>NUCLEOTIDE SEQUENCE</scope>
    <source>
        <tissue evidence="2">Leaves</tissue>
    </source>
</reference>
<dbReference type="AlphaFoldDB" id="A0A9K3INX9"/>
<comment type="caution">
    <text evidence="2">The sequence shown here is derived from an EMBL/GenBank/DDBJ whole genome shotgun (WGS) entry which is preliminary data.</text>
</comment>
<keyword evidence="1" id="KW-0472">Membrane</keyword>
<dbReference type="EMBL" id="MNCJ02000322">
    <property type="protein sequence ID" value="KAF5800052.1"/>
    <property type="molecule type" value="Genomic_DNA"/>
</dbReference>
<keyword evidence="3" id="KW-1185">Reference proteome</keyword>
<reference evidence="2" key="1">
    <citation type="journal article" date="2017" name="Nature">
        <title>The sunflower genome provides insights into oil metabolism, flowering and Asterid evolution.</title>
        <authorList>
            <person name="Badouin H."/>
            <person name="Gouzy J."/>
            <person name="Grassa C.J."/>
            <person name="Murat F."/>
            <person name="Staton S.E."/>
            <person name="Cottret L."/>
            <person name="Lelandais-Briere C."/>
            <person name="Owens G.L."/>
            <person name="Carrere S."/>
            <person name="Mayjonade B."/>
            <person name="Legrand L."/>
            <person name="Gill N."/>
            <person name="Kane N.C."/>
            <person name="Bowers J.E."/>
            <person name="Hubner S."/>
            <person name="Bellec A."/>
            <person name="Berard A."/>
            <person name="Berges H."/>
            <person name="Blanchet N."/>
            <person name="Boniface M.C."/>
            <person name="Brunel D."/>
            <person name="Catrice O."/>
            <person name="Chaidir N."/>
            <person name="Claudel C."/>
            <person name="Donnadieu C."/>
            <person name="Faraut T."/>
            <person name="Fievet G."/>
            <person name="Helmstetter N."/>
            <person name="King M."/>
            <person name="Knapp S.J."/>
            <person name="Lai Z."/>
            <person name="Le Paslier M.C."/>
            <person name="Lippi Y."/>
            <person name="Lorenzon L."/>
            <person name="Mandel J.R."/>
            <person name="Marage G."/>
            <person name="Marchand G."/>
            <person name="Marquand E."/>
            <person name="Bret-Mestries E."/>
            <person name="Morien E."/>
            <person name="Nambeesan S."/>
            <person name="Nguyen T."/>
            <person name="Pegot-Espagnet P."/>
            <person name="Pouilly N."/>
            <person name="Raftis F."/>
            <person name="Sallet E."/>
            <person name="Schiex T."/>
            <person name="Thomas J."/>
            <person name="Vandecasteele C."/>
            <person name="Vares D."/>
            <person name="Vear F."/>
            <person name="Vautrin S."/>
            <person name="Crespi M."/>
            <person name="Mangin B."/>
            <person name="Burke J.M."/>
            <person name="Salse J."/>
            <person name="Munos S."/>
            <person name="Vincourt P."/>
            <person name="Rieseberg L.H."/>
            <person name="Langlade N.B."/>
        </authorList>
    </citation>
    <scope>NUCLEOTIDE SEQUENCE</scope>
    <source>
        <tissue evidence="2">Leaves</tissue>
    </source>
</reference>
<dbReference type="Proteomes" id="UP000215914">
    <property type="component" value="Unassembled WGS sequence"/>
</dbReference>
<protein>
    <submittedName>
        <fullName evidence="2">Uncharacterized protein</fullName>
    </submittedName>
</protein>
<name>A0A9K3INX9_HELAN</name>
<evidence type="ECO:0000313" key="2">
    <source>
        <dbReference type="EMBL" id="KAF5800052.1"/>
    </source>
</evidence>
<dbReference type="Gramene" id="mRNA:HanXRQr2_Chr07g0311621">
    <property type="protein sequence ID" value="mRNA:HanXRQr2_Chr07g0311621"/>
    <property type="gene ID" value="HanXRQr2_Chr07g0311621"/>
</dbReference>
<sequence length="71" mass="7924">MSDSSTFLSLPSWFSSSCWAIFKTTGWLTRKAKAHFRVAVVVLLPSLLNLSCGAIRMRNCMTIIKPSIMTN</sequence>
<organism evidence="2 3">
    <name type="scientific">Helianthus annuus</name>
    <name type="common">Common sunflower</name>
    <dbReference type="NCBI Taxonomy" id="4232"/>
    <lineage>
        <taxon>Eukaryota</taxon>
        <taxon>Viridiplantae</taxon>
        <taxon>Streptophyta</taxon>
        <taxon>Embryophyta</taxon>
        <taxon>Tracheophyta</taxon>
        <taxon>Spermatophyta</taxon>
        <taxon>Magnoliopsida</taxon>
        <taxon>eudicotyledons</taxon>
        <taxon>Gunneridae</taxon>
        <taxon>Pentapetalae</taxon>
        <taxon>asterids</taxon>
        <taxon>campanulids</taxon>
        <taxon>Asterales</taxon>
        <taxon>Asteraceae</taxon>
        <taxon>Asteroideae</taxon>
        <taxon>Heliantheae alliance</taxon>
        <taxon>Heliantheae</taxon>
        <taxon>Helianthus</taxon>
    </lineage>
</organism>